<dbReference type="Proteomes" id="UP000789759">
    <property type="component" value="Unassembled WGS sequence"/>
</dbReference>
<sequence>MIFSGYEIFNLVATLGIQYLDKFEHAIDYQTTCRVLEIIWIAVEIVLYQYVKDKGNSMHDILKGNNNLIKPSLYLFFSVTVYSMYIIHEEHYLVFDETLKTYSVKFIKQKIFENFTDQKTIIQKIKAAQCERNYPSMLFAEYTDDVVVNQNAHSIQSSMLRINEEGFKKILACYESEKSCLEAILRQDMCKTE</sequence>
<name>A0A9N9H8E0_9GLOM</name>
<gene>
    <name evidence="1" type="ORF">CPELLU_LOCUS10063</name>
</gene>
<evidence type="ECO:0000313" key="1">
    <source>
        <dbReference type="EMBL" id="CAG8666759.1"/>
    </source>
</evidence>
<comment type="caution">
    <text evidence="1">The sequence shown here is derived from an EMBL/GenBank/DDBJ whole genome shotgun (WGS) entry which is preliminary data.</text>
</comment>
<dbReference type="OrthoDB" id="2434888at2759"/>
<evidence type="ECO:0000313" key="2">
    <source>
        <dbReference type="Proteomes" id="UP000789759"/>
    </source>
</evidence>
<proteinExistence type="predicted"/>
<organism evidence="1 2">
    <name type="scientific">Cetraspora pellucida</name>
    <dbReference type="NCBI Taxonomy" id="1433469"/>
    <lineage>
        <taxon>Eukaryota</taxon>
        <taxon>Fungi</taxon>
        <taxon>Fungi incertae sedis</taxon>
        <taxon>Mucoromycota</taxon>
        <taxon>Glomeromycotina</taxon>
        <taxon>Glomeromycetes</taxon>
        <taxon>Diversisporales</taxon>
        <taxon>Gigasporaceae</taxon>
        <taxon>Cetraspora</taxon>
    </lineage>
</organism>
<accession>A0A9N9H8E0</accession>
<keyword evidence="2" id="KW-1185">Reference proteome</keyword>
<reference evidence="1" key="1">
    <citation type="submission" date="2021-06" db="EMBL/GenBank/DDBJ databases">
        <authorList>
            <person name="Kallberg Y."/>
            <person name="Tangrot J."/>
            <person name="Rosling A."/>
        </authorList>
    </citation>
    <scope>NUCLEOTIDE SEQUENCE</scope>
    <source>
        <strain evidence="1">FL966</strain>
    </source>
</reference>
<protein>
    <submittedName>
        <fullName evidence="1">1339_t:CDS:1</fullName>
    </submittedName>
</protein>
<dbReference type="EMBL" id="CAJVQA010008121">
    <property type="protein sequence ID" value="CAG8666759.1"/>
    <property type="molecule type" value="Genomic_DNA"/>
</dbReference>
<dbReference type="AlphaFoldDB" id="A0A9N9H8E0"/>